<proteinExistence type="predicted"/>
<keyword evidence="3" id="KW-1185">Reference proteome</keyword>
<dbReference type="RefSeq" id="XP_064710570.1">
    <property type="nucleotide sequence ID" value="XM_064851567.1"/>
</dbReference>
<accession>A0AAV9NLQ3</accession>
<feature type="region of interest" description="Disordered" evidence="1">
    <location>
        <begin position="12"/>
        <end position="44"/>
    </location>
</feature>
<gene>
    <name evidence="2" type="ORF">LTR84_008017</name>
</gene>
<dbReference type="GeneID" id="89976182"/>
<evidence type="ECO:0000256" key="1">
    <source>
        <dbReference type="SAM" id="MobiDB-lite"/>
    </source>
</evidence>
<feature type="compositionally biased region" description="Low complexity" evidence="1">
    <location>
        <begin position="13"/>
        <end position="30"/>
    </location>
</feature>
<dbReference type="AlphaFoldDB" id="A0AAV9NLQ3"/>
<organism evidence="2 3">
    <name type="scientific">Exophiala bonariae</name>
    <dbReference type="NCBI Taxonomy" id="1690606"/>
    <lineage>
        <taxon>Eukaryota</taxon>
        <taxon>Fungi</taxon>
        <taxon>Dikarya</taxon>
        <taxon>Ascomycota</taxon>
        <taxon>Pezizomycotina</taxon>
        <taxon>Eurotiomycetes</taxon>
        <taxon>Chaetothyriomycetidae</taxon>
        <taxon>Chaetothyriales</taxon>
        <taxon>Herpotrichiellaceae</taxon>
        <taxon>Exophiala</taxon>
    </lineage>
</organism>
<sequence length="154" mass="16637">MDIDTLSAMIPGSFPFSPSSPSSTTSFETTDTVENGAASKTTDEELSIDEVTRHITIPRSCILKLGDALAQANDMLNKTTNSMTIPAKAMPEFTFPAPAENASVDAKCVEQIFEDVVSVLQALMARAGSSKDEPAEILFQSKEKTTRSCNRVLW</sequence>
<dbReference type="Proteomes" id="UP001358417">
    <property type="component" value="Unassembled WGS sequence"/>
</dbReference>
<reference evidence="2 3" key="1">
    <citation type="submission" date="2023-08" db="EMBL/GenBank/DDBJ databases">
        <title>Black Yeasts Isolated from many extreme environments.</title>
        <authorList>
            <person name="Coleine C."/>
            <person name="Stajich J.E."/>
            <person name="Selbmann L."/>
        </authorList>
    </citation>
    <scope>NUCLEOTIDE SEQUENCE [LARGE SCALE GENOMIC DNA]</scope>
    <source>
        <strain evidence="2 3">CCFEE 5792</strain>
    </source>
</reference>
<dbReference type="EMBL" id="JAVRRD010000003">
    <property type="protein sequence ID" value="KAK5061473.1"/>
    <property type="molecule type" value="Genomic_DNA"/>
</dbReference>
<protein>
    <submittedName>
        <fullName evidence="2">Uncharacterized protein</fullName>
    </submittedName>
</protein>
<evidence type="ECO:0000313" key="3">
    <source>
        <dbReference type="Proteomes" id="UP001358417"/>
    </source>
</evidence>
<evidence type="ECO:0000313" key="2">
    <source>
        <dbReference type="EMBL" id="KAK5061473.1"/>
    </source>
</evidence>
<name>A0AAV9NLQ3_9EURO</name>
<comment type="caution">
    <text evidence="2">The sequence shown here is derived from an EMBL/GenBank/DDBJ whole genome shotgun (WGS) entry which is preliminary data.</text>
</comment>